<evidence type="ECO:0000256" key="1">
    <source>
        <dbReference type="SAM" id="MobiDB-lite"/>
    </source>
</evidence>
<protein>
    <submittedName>
        <fullName evidence="2">Unnamed protein product</fullName>
    </submittedName>
</protein>
<dbReference type="AlphaFoldDB" id="A0A9W6YHC4"/>
<dbReference type="Proteomes" id="UP001165121">
    <property type="component" value="Unassembled WGS sequence"/>
</dbReference>
<organism evidence="2 3">
    <name type="scientific">Phytophthora fragariaefolia</name>
    <dbReference type="NCBI Taxonomy" id="1490495"/>
    <lineage>
        <taxon>Eukaryota</taxon>
        <taxon>Sar</taxon>
        <taxon>Stramenopiles</taxon>
        <taxon>Oomycota</taxon>
        <taxon>Peronosporomycetes</taxon>
        <taxon>Peronosporales</taxon>
        <taxon>Peronosporaceae</taxon>
        <taxon>Phytophthora</taxon>
    </lineage>
</organism>
<evidence type="ECO:0000313" key="3">
    <source>
        <dbReference type="Proteomes" id="UP001165121"/>
    </source>
</evidence>
<proteinExistence type="predicted"/>
<gene>
    <name evidence="2" type="ORF">Pfra01_002902400</name>
</gene>
<evidence type="ECO:0000313" key="2">
    <source>
        <dbReference type="EMBL" id="GMF90364.1"/>
    </source>
</evidence>
<feature type="region of interest" description="Disordered" evidence="1">
    <location>
        <begin position="1"/>
        <end position="21"/>
    </location>
</feature>
<keyword evidence="3" id="KW-1185">Reference proteome</keyword>
<dbReference type="EMBL" id="BSXT01013828">
    <property type="protein sequence ID" value="GMF90364.1"/>
    <property type="molecule type" value="Genomic_DNA"/>
</dbReference>
<reference evidence="2" key="1">
    <citation type="submission" date="2023-04" db="EMBL/GenBank/DDBJ databases">
        <title>Phytophthora fragariaefolia NBRC 109709.</title>
        <authorList>
            <person name="Ichikawa N."/>
            <person name="Sato H."/>
            <person name="Tonouchi N."/>
        </authorList>
    </citation>
    <scope>NUCLEOTIDE SEQUENCE</scope>
    <source>
        <strain evidence="2">NBRC 109709</strain>
    </source>
</reference>
<name>A0A9W6YHC4_9STRA</name>
<sequence>MKEPPPAGPGPGGGGLGSWPVRMEHHFTSTSSITIESVFLPTPSKRRPANSFTNMRIYSLLVASAAVAVPVSAGSNELSSLPTVNLNYSTIQAIGGNSTVGYYKFQNIHQIRQV</sequence>
<comment type="caution">
    <text evidence="2">The sequence shown here is derived from an EMBL/GenBank/DDBJ whole genome shotgun (WGS) entry which is preliminary data.</text>
</comment>
<accession>A0A9W6YHC4</accession>